<dbReference type="EMBL" id="JACHFH010000001">
    <property type="protein sequence ID" value="MBB5335057.1"/>
    <property type="molecule type" value="Genomic_DNA"/>
</dbReference>
<evidence type="ECO:0000313" key="2">
    <source>
        <dbReference type="Proteomes" id="UP000559117"/>
    </source>
</evidence>
<organism evidence="1 2">
    <name type="scientific">Pectinatus brassicae</name>
    <dbReference type="NCBI Taxonomy" id="862415"/>
    <lineage>
        <taxon>Bacteria</taxon>
        <taxon>Bacillati</taxon>
        <taxon>Bacillota</taxon>
        <taxon>Negativicutes</taxon>
        <taxon>Selenomonadales</taxon>
        <taxon>Selenomonadaceae</taxon>
        <taxon>Pectinatus</taxon>
    </lineage>
</organism>
<comment type="caution">
    <text evidence="1">The sequence shown here is derived from an EMBL/GenBank/DDBJ whole genome shotgun (WGS) entry which is preliminary data.</text>
</comment>
<accession>A0A840UHN9</accession>
<dbReference type="Proteomes" id="UP000559117">
    <property type="component" value="Unassembled WGS sequence"/>
</dbReference>
<name>A0A840UHN9_9FIRM</name>
<protein>
    <submittedName>
        <fullName evidence="1">Uncharacterized protein</fullName>
    </submittedName>
</protein>
<dbReference type="AlphaFoldDB" id="A0A840UHN9"/>
<dbReference type="RefSeq" id="WP_196611241.1">
    <property type="nucleotide sequence ID" value="NZ_JACHFH010000001.1"/>
</dbReference>
<keyword evidence="2" id="KW-1185">Reference proteome</keyword>
<proteinExistence type="predicted"/>
<gene>
    <name evidence="1" type="ORF">HNR32_000157</name>
</gene>
<evidence type="ECO:0000313" key="1">
    <source>
        <dbReference type="EMBL" id="MBB5335057.1"/>
    </source>
</evidence>
<reference evidence="1 2" key="1">
    <citation type="submission" date="2020-08" db="EMBL/GenBank/DDBJ databases">
        <title>Genomic Encyclopedia of Type Strains, Phase IV (KMG-IV): sequencing the most valuable type-strain genomes for metagenomic binning, comparative biology and taxonomic classification.</title>
        <authorList>
            <person name="Goeker M."/>
        </authorList>
    </citation>
    <scope>NUCLEOTIDE SEQUENCE [LARGE SCALE GENOMIC DNA]</scope>
    <source>
        <strain evidence="1 2">DSM 24661</strain>
    </source>
</reference>
<sequence>MLEAKKQQLVEIAPPIVYEVVYYGGTAWMAPYGRPGTRELAQSVIEPLQKK</sequence>